<dbReference type="InterPro" id="IPR003660">
    <property type="entry name" value="HAMP_dom"/>
</dbReference>
<dbReference type="Gene3D" id="1.10.287.950">
    <property type="entry name" value="Methyl-accepting chemotaxis protein"/>
    <property type="match status" value="1"/>
</dbReference>
<evidence type="ECO:0000259" key="5">
    <source>
        <dbReference type="PROSITE" id="PS50111"/>
    </source>
</evidence>
<dbReference type="GO" id="GO:0020037">
    <property type="term" value="F:heme binding"/>
    <property type="evidence" value="ECO:0007669"/>
    <property type="project" value="InterPro"/>
</dbReference>
<dbReference type="SUPFAM" id="SSF46458">
    <property type="entry name" value="Globin-like"/>
    <property type="match status" value="1"/>
</dbReference>
<dbReference type="Gene3D" id="1.10.490.10">
    <property type="entry name" value="Globins"/>
    <property type="match status" value="1"/>
</dbReference>
<keyword evidence="1" id="KW-0145">Chemotaxis</keyword>
<evidence type="ECO:0000256" key="2">
    <source>
        <dbReference type="ARBA" id="ARBA00029447"/>
    </source>
</evidence>
<dbReference type="EMBL" id="AQHN01000090">
    <property type="protein sequence ID" value="ENN84046.1"/>
    <property type="molecule type" value="Genomic_DNA"/>
</dbReference>
<proteinExistence type="inferred from homology"/>
<feature type="region of interest" description="Disordered" evidence="4">
    <location>
        <begin position="325"/>
        <end position="344"/>
    </location>
</feature>
<dbReference type="InterPro" id="IPR051310">
    <property type="entry name" value="MCP_chemotaxis"/>
</dbReference>
<sequence>MLSAYCLAFSSRLARIISGFADACACGTSAGTILAQDSPSDQAGRAQAGSLRDRLRFAGLDAGQCETLRRSRPMLEAHLKSGLRDLFHRFQTFPDAARNFTSESQLERLQDLQSSHWDVLTDARFDSLYAERVKVLSDSESKMGLDPRWHVAGHGVMLEHILAGLVEELGGRAILPGAKRRARELSELITSVVRLVMVDVEIAVSLRFNELRVGHQRMLVEQRAADRAEATAFIAEMANGLADRDLTARMPTDCPEAYAEVAEALNAALADIQQQFSVLAGGVQAAEATSESISRSSKSLAENSAEQSQGLAASARQLAELADQVRGNAANTRSAERAAVSTRTAAEDSGRIVGQAISAMADIETSAEKIGQIIGVIDEIAFQTNLLALNAGIEAARAGDSGRGFAVVAQEVRALAQRSADAAREIKVLVSGTKAQVDAGVQMVGRTQDAIGSIVRQVTDINEAISGIAAASDVQVAGLHSLSTDIGDFSTRAAAGEGLANRSQEGADHLQTVVVELGRTIREFRIERERRHAASPAPVKAAQQRQLPARDEFSVGRDEDEMADFGFPLRRTAAGGERNAY</sequence>
<dbReference type="GO" id="GO:0004888">
    <property type="term" value="F:transmembrane signaling receptor activity"/>
    <property type="evidence" value="ECO:0007669"/>
    <property type="project" value="InterPro"/>
</dbReference>
<dbReference type="GO" id="GO:0007165">
    <property type="term" value="P:signal transduction"/>
    <property type="evidence" value="ECO:0007669"/>
    <property type="project" value="UniProtKB-KW"/>
</dbReference>
<evidence type="ECO:0000259" key="6">
    <source>
        <dbReference type="PROSITE" id="PS50885"/>
    </source>
</evidence>
<feature type="region of interest" description="Disordered" evidence="4">
    <location>
        <begin position="528"/>
        <end position="581"/>
    </location>
</feature>
<name>N6UTC9_9HYPH</name>
<dbReference type="InterPro" id="IPR044398">
    <property type="entry name" value="Globin-sensor_dom"/>
</dbReference>
<dbReference type="GO" id="GO:0016020">
    <property type="term" value="C:membrane"/>
    <property type="evidence" value="ECO:0007669"/>
    <property type="project" value="InterPro"/>
</dbReference>
<feature type="domain" description="Methyl-accepting transducer" evidence="5">
    <location>
        <begin position="282"/>
        <end position="508"/>
    </location>
</feature>
<reference evidence="7 8" key="1">
    <citation type="journal article" date="2012" name="BMC Genomics">
        <title>Genomic basis of broad host range and environmental adaptability of Rhizobium tropici CIAT 899 and Rhizobium sp. PRF 81 which are used in inoculants for common bean (Phaseolus vulgaris L.).</title>
        <authorList>
            <person name="Ormeno-Orrillo E."/>
            <person name="Menna P."/>
            <person name="Almeida L.G."/>
            <person name="Ollero F.J."/>
            <person name="Nicolas M.F."/>
            <person name="Pains Rodrigues E."/>
            <person name="Shigueyoshi Nakatani A."/>
            <person name="Silva Batista J.S."/>
            <person name="Oliveira Chueire L.M."/>
            <person name="Souza R.C."/>
            <person name="Ribeiro Vasconcelos A.T."/>
            <person name="Megias M."/>
            <person name="Hungria M."/>
            <person name="Martinez-Romero E."/>
        </authorList>
    </citation>
    <scope>NUCLEOTIDE SEQUENCE [LARGE SCALE GENOMIC DNA]</scope>
    <source>
        <strain evidence="7 8">PRF 81</strain>
    </source>
</reference>
<dbReference type="InterPro" id="IPR004089">
    <property type="entry name" value="MCPsignal_dom"/>
</dbReference>
<dbReference type="PROSITE" id="PS50111">
    <property type="entry name" value="CHEMOTAXIS_TRANSDUC_2"/>
    <property type="match status" value="1"/>
</dbReference>
<organism evidence="7 8">
    <name type="scientific">Rhizobium freirei PRF 81</name>
    <dbReference type="NCBI Taxonomy" id="363754"/>
    <lineage>
        <taxon>Bacteria</taxon>
        <taxon>Pseudomonadati</taxon>
        <taxon>Pseudomonadota</taxon>
        <taxon>Alphaproteobacteria</taxon>
        <taxon>Hyphomicrobiales</taxon>
        <taxon>Rhizobiaceae</taxon>
        <taxon>Rhizobium/Agrobacterium group</taxon>
        <taxon>Rhizobium</taxon>
    </lineage>
</organism>
<feature type="compositionally biased region" description="Basic and acidic residues" evidence="4">
    <location>
        <begin position="548"/>
        <end position="557"/>
    </location>
</feature>
<dbReference type="Pfam" id="PF11563">
    <property type="entry name" value="Protoglobin"/>
    <property type="match status" value="1"/>
</dbReference>
<dbReference type="CDD" id="cd11386">
    <property type="entry name" value="MCP_signal"/>
    <property type="match status" value="1"/>
</dbReference>
<evidence type="ECO:0000256" key="3">
    <source>
        <dbReference type="PROSITE-ProRule" id="PRU00284"/>
    </source>
</evidence>
<evidence type="ECO:0000313" key="7">
    <source>
        <dbReference type="EMBL" id="ENN84046.1"/>
    </source>
</evidence>
<dbReference type="InterPro" id="IPR039379">
    <property type="entry name" value="Protoglobin_sensor_dom"/>
</dbReference>
<dbReference type="Pfam" id="PF00015">
    <property type="entry name" value="MCPsignal"/>
    <property type="match status" value="1"/>
</dbReference>
<gene>
    <name evidence="7" type="ORF">RHSP_71480</name>
</gene>
<dbReference type="GO" id="GO:0019825">
    <property type="term" value="F:oxygen binding"/>
    <property type="evidence" value="ECO:0007669"/>
    <property type="project" value="InterPro"/>
</dbReference>
<feature type="domain" description="HAMP" evidence="6">
    <location>
        <begin position="234"/>
        <end position="277"/>
    </location>
</feature>
<evidence type="ECO:0000313" key="8">
    <source>
        <dbReference type="Proteomes" id="UP000012429"/>
    </source>
</evidence>
<protein>
    <submittedName>
        <fullName evidence="7">Putative chemoreceptor protein</fullName>
    </submittedName>
</protein>
<dbReference type="PRINTS" id="PR00260">
    <property type="entry name" value="CHEMTRNSDUCR"/>
</dbReference>
<dbReference type="InterPro" id="IPR012292">
    <property type="entry name" value="Globin/Proto"/>
</dbReference>
<accession>N6UTC9</accession>
<dbReference type="PANTHER" id="PTHR43531">
    <property type="entry name" value="PROTEIN ICFG"/>
    <property type="match status" value="1"/>
</dbReference>
<dbReference type="PANTHER" id="PTHR43531:SF11">
    <property type="entry name" value="METHYL-ACCEPTING CHEMOTAXIS PROTEIN 3"/>
    <property type="match status" value="1"/>
</dbReference>
<dbReference type="AlphaFoldDB" id="N6UTC9"/>
<dbReference type="STRING" id="363754.RHSP_71480"/>
<evidence type="ECO:0000256" key="1">
    <source>
        <dbReference type="ARBA" id="ARBA00022500"/>
    </source>
</evidence>
<dbReference type="Proteomes" id="UP000012429">
    <property type="component" value="Unassembled WGS sequence"/>
</dbReference>
<dbReference type="PATRIC" id="fig|363754.4.peg.6552"/>
<dbReference type="PROSITE" id="PS50885">
    <property type="entry name" value="HAMP"/>
    <property type="match status" value="1"/>
</dbReference>
<dbReference type="InterPro" id="IPR004090">
    <property type="entry name" value="Chemotax_Me-accpt_rcpt"/>
</dbReference>
<keyword evidence="8" id="KW-1185">Reference proteome</keyword>
<comment type="similarity">
    <text evidence="2">Belongs to the methyl-accepting chemotaxis (MCP) protein family.</text>
</comment>
<dbReference type="SUPFAM" id="SSF58104">
    <property type="entry name" value="Methyl-accepting chemotaxis protein (MCP) signaling domain"/>
    <property type="match status" value="1"/>
</dbReference>
<evidence type="ECO:0000256" key="4">
    <source>
        <dbReference type="SAM" id="MobiDB-lite"/>
    </source>
</evidence>
<dbReference type="GO" id="GO:0006935">
    <property type="term" value="P:chemotaxis"/>
    <property type="evidence" value="ECO:0007669"/>
    <property type="project" value="UniProtKB-KW"/>
</dbReference>
<comment type="caution">
    <text evidence="7">The sequence shown here is derived from an EMBL/GenBank/DDBJ whole genome shotgun (WGS) entry which is preliminary data.</text>
</comment>
<dbReference type="InterPro" id="IPR009050">
    <property type="entry name" value="Globin-like_sf"/>
</dbReference>
<keyword evidence="7" id="KW-0675">Receptor</keyword>
<dbReference type="CDD" id="cd01068">
    <property type="entry name" value="globin_sensor"/>
    <property type="match status" value="1"/>
</dbReference>
<keyword evidence="3" id="KW-0807">Transducer</keyword>
<dbReference type="SMART" id="SM00283">
    <property type="entry name" value="MA"/>
    <property type="match status" value="1"/>
</dbReference>